<keyword evidence="8" id="KW-0812">Transmembrane</keyword>
<keyword evidence="8" id="KW-1133">Transmembrane helix</keyword>
<dbReference type="GO" id="GO:0008395">
    <property type="term" value="F:steroid hydroxylase activity"/>
    <property type="evidence" value="ECO:0007669"/>
    <property type="project" value="TreeGrafter"/>
</dbReference>
<dbReference type="SUPFAM" id="SSF48264">
    <property type="entry name" value="Cytochrome P450"/>
    <property type="match status" value="1"/>
</dbReference>
<dbReference type="EMBL" id="LFIV01000006">
    <property type="protein sequence ID" value="KZL77736.1"/>
    <property type="molecule type" value="Genomic_DNA"/>
</dbReference>
<feature type="transmembrane region" description="Helical" evidence="8">
    <location>
        <begin position="343"/>
        <end position="368"/>
    </location>
</feature>
<dbReference type="AlphaFoldDB" id="A0A166YJI3"/>
<protein>
    <submittedName>
        <fullName evidence="9">NACHT and ankyrin domain-containing protein</fullName>
    </submittedName>
</protein>
<dbReference type="GO" id="GO:0020037">
    <property type="term" value="F:heme binding"/>
    <property type="evidence" value="ECO:0007669"/>
    <property type="project" value="InterPro"/>
</dbReference>
<comment type="cofactor">
    <cofactor evidence="1 7">
        <name>heme</name>
        <dbReference type="ChEBI" id="CHEBI:30413"/>
    </cofactor>
</comment>
<name>A0A166YJI3_9PEZI</name>
<evidence type="ECO:0000256" key="4">
    <source>
        <dbReference type="ARBA" id="ARBA00022723"/>
    </source>
</evidence>
<dbReference type="InterPro" id="IPR001128">
    <property type="entry name" value="Cyt_P450"/>
</dbReference>
<dbReference type="STRING" id="708197.A0A166YJI3"/>
<dbReference type="PANTHER" id="PTHR24304">
    <property type="entry name" value="CYTOCHROME P450 FAMILY 7"/>
    <property type="match status" value="1"/>
</dbReference>
<evidence type="ECO:0000256" key="1">
    <source>
        <dbReference type="ARBA" id="ARBA00001971"/>
    </source>
</evidence>
<keyword evidence="3 7" id="KW-0349">Heme</keyword>
<accession>A0A166YJI3</accession>
<dbReference type="InterPro" id="IPR002403">
    <property type="entry name" value="Cyt_P450_E_grp-IV"/>
</dbReference>
<evidence type="ECO:0000256" key="6">
    <source>
        <dbReference type="ARBA" id="ARBA00023033"/>
    </source>
</evidence>
<evidence type="ECO:0000256" key="8">
    <source>
        <dbReference type="SAM" id="Phobius"/>
    </source>
</evidence>
<dbReference type="PRINTS" id="PR00465">
    <property type="entry name" value="EP450IV"/>
</dbReference>
<reference evidence="9 10" key="1">
    <citation type="submission" date="2015-06" db="EMBL/GenBank/DDBJ databases">
        <title>Survival trade-offs in plant roots during colonization by closely related pathogenic and mutualistic fungi.</title>
        <authorList>
            <person name="Hacquard S."/>
            <person name="Kracher B."/>
            <person name="Hiruma K."/>
            <person name="Weinman A."/>
            <person name="Muench P."/>
            <person name="Garrido Oter R."/>
            <person name="Ver Loren van Themaat E."/>
            <person name="Dallerey J.-F."/>
            <person name="Damm U."/>
            <person name="Henrissat B."/>
            <person name="Lespinet O."/>
            <person name="Thon M."/>
            <person name="Kemen E."/>
            <person name="McHardy A.C."/>
            <person name="Schulze-Lefert P."/>
            <person name="O'Connell R.J."/>
        </authorList>
    </citation>
    <scope>NUCLEOTIDE SEQUENCE [LARGE SCALE GENOMIC DNA]</scope>
    <source>
        <strain evidence="9 10">0861</strain>
    </source>
</reference>
<dbReference type="InterPro" id="IPR036396">
    <property type="entry name" value="Cyt_P450_sf"/>
</dbReference>
<evidence type="ECO:0000256" key="3">
    <source>
        <dbReference type="ARBA" id="ARBA00022617"/>
    </source>
</evidence>
<dbReference type="GO" id="GO:0005506">
    <property type="term" value="F:iron ion binding"/>
    <property type="evidence" value="ECO:0007669"/>
    <property type="project" value="InterPro"/>
</dbReference>
<keyword evidence="8" id="KW-0472">Membrane</keyword>
<dbReference type="GO" id="GO:0016705">
    <property type="term" value="F:oxidoreductase activity, acting on paired donors, with incorporation or reduction of molecular oxygen"/>
    <property type="evidence" value="ECO:0007669"/>
    <property type="project" value="InterPro"/>
</dbReference>
<feature type="transmembrane region" description="Helical" evidence="8">
    <location>
        <begin position="20"/>
        <end position="43"/>
    </location>
</feature>
<comment type="caution">
    <text evidence="9">The sequence shown here is derived from an EMBL/GenBank/DDBJ whole genome shotgun (WGS) entry which is preliminary data.</text>
</comment>
<keyword evidence="6" id="KW-0560">Oxidoreductase</keyword>
<evidence type="ECO:0000256" key="5">
    <source>
        <dbReference type="ARBA" id="ARBA00023004"/>
    </source>
</evidence>
<keyword evidence="5 7" id="KW-0408">Iron</keyword>
<keyword evidence="10" id="KW-1185">Reference proteome</keyword>
<proteinExistence type="inferred from homology"/>
<organism evidence="9 10">
    <name type="scientific">Colletotrichum tofieldiae</name>
    <dbReference type="NCBI Taxonomy" id="708197"/>
    <lineage>
        <taxon>Eukaryota</taxon>
        <taxon>Fungi</taxon>
        <taxon>Dikarya</taxon>
        <taxon>Ascomycota</taxon>
        <taxon>Pezizomycotina</taxon>
        <taxon>Sordariomycetes</taxon>
        <taxon>Hypocreomycetidae</taxon>
        <taxon>Glomerellales</taxon>
        <taxon>Glomerellaceae</taxon>
        <taxon>Colletotrichum</taxon>
        <taxon>Colletotrichum spaethianum species complex</taxon>
    </lineage>
</organism>
<keyword evidence="4 7" id="KW-0479">Metal-binding</keyword>
<evidence type="ECO:0000256" key="7">
    <source>
        <dbReference type="PIRSR" id="PIRSR602403-1"/>
    </source>
</evidence>
<evidence type="ECO:0000313" key="10">
    <source>
        <dbReference type="Proteomes" id="UP000076552"/>
    </source>
</evidence>
<evidence type="ECO:0000313" key="9">
    <source>
        <dbReference type="EMBL" id="KZL77736.1"/>
    </source>
</evidence>
<sequence>MEAFSSVLDAFGTSESFNHGLATFTINLAALSVPFLLTYVFTYTRFVYQAWRRTSSEARTPPVPPYIVPGLGHTYSVLFNAENLLRPLQAKVQSSILSLFTPVGSLLYVLPGEGVRSLFRAPRDLVPVPGLFDGLTVFFGLTAADFHIFNHDHISAFEAKKGKEHSTSHPNESRRIMEHQRKDFTTFLNGENLKLVMNRFSCNLRELFCPYHFNHSDPESVVIPDLYTFIRDSIFKAEVEAIYGRHIFTVCPSFCKDFWAFYEAFPVVSRGSPRWLYPVQYRSRDQMLLNFNKWRKWCNSNSYREDEEPVNAESNPIWGTRYVRDMVRRYEGLEFSEEGVSSLMLGFFFVTMANTVPAAAWMIFHILLDQSLISRLRRELLITSETTESQIDYTALSSAPLLNSVYREILRLHVAGTIGRKAVGAGARLHEDSLSAFQPGVTGMSANWLGGLDESVWNTGKTINGLAEHSVKTFWAERFLEYPDDPWSGPLRKPTLCYTGTTGVVPEKPARQDSKARLSSLAALRGHFFPFGGGAWRCPGEALAKNTILVSVFLLLKELDIEILDPVDAAKASSGHRAMPFGTHAFDRPVPARYQRRQYHCVV</sequence>
<feature type="binding site" description="axial binding residue" evidence="7">
    <location>
        <position position="538"/>
    </location>
    <ligand>
        <name>heme</name>
        <dbReference type="ChEBI" id="CHEBI:30413"/>
    </ligand>
    <ligandPart>
        <name>Fe</name>
        <dbReference type="ChEBI" id="CHEBI:18248"/>
    </ligandPart>
</feature>
<keyword evidence="6" id="KW-0503">Monooxygenase</keyword>
<gene>
    <name evidence="9" type="ORF">CT0861_06351</name>
</gene>
<dbReference type="InterPro" id="IPR050529">
    <property type="entry name" value="CYP450_sterol_14alpha_dmase"/>
</dbReference>
<dbReference type="PANTHER" id="PTHR24304:SF2">
    <property type="entry name" value="24-HYDROXYCHOLESTEROL 7-ALPHA-HYDROXYLASE"/>
    <property type="match status" value="1"/>
</dbReference>
<dbReference type="Pfam" id="PF00067">
    <property type="entry name" value="p450"/>
    <property type="match status" value="1"/>
</dbReference>
<evidence type="ECO:0000256" key="2">
    <source>
        <dbReference type="ARBA" id="ARBA00010617"/>
    </source>
</evidence>
<dbReference type="Proteomes" id="UP000076552">
    <property type="component" value="Unassembled WGS sequence"/>
</dbReference>
<dbReference type="Gene3D" id="1.10.630.10">
    <property type="entry name" value="Cytochrome P450"/>
    <property type="match status" value="1"/>
</dbReference>
<comment type="similarity">
    <text evidence="2">Belongs to the cytochrome P450 family.</text>
</comment>